<feature type="compositionally biased region" description="Basic residues" evidence="1">
    <location>
        <begin position="768"/>
        <end position="777"/>
    </location>
</feature>
<protein>
    <submittedName>
        <fullName evidence="2">Uncharacterized protein</fullName>
    </submittedName>
</protein>
<feature type="region of interest" description="Disordered" evidence="1">
    <location>
        <begin position="267"/>
        <end position="310"/>
    </location>
</feature>
<evidence type="ECO:0000313" key="2">
    <source>
        <dbReference type="EMBL" id="KAK3209618.1"/>
    </source>
</evidence>
<evidence type="ECO:0000313" key="3">
    <source>
        <dbReference type="Proteomes" id="UP001280581"/>
    </source>
</evidence>
<dbReference type="Proteomes" id="UP001280581">
    <property type="component" value="Unassembled WGS sequence"/>
</dbReference>
<dbReference type="AlphaFoldDB" id="A0AAN6LXK4"/>
<feature type="compositionally biased region" description="Basic residues" evidence="1">
    <location>
        <begin position="728"/>
        <end position="744"/>
    </location>
</feature>
<name>A0AAN6LXK4_9PLEO</name>
<dbReference type="EMBL" id="WVTA01000005">
    <property type="protein sequence ID" value="KAK3209618.1"/>
    <property type="molecule type" value="Genomic_DNA"/>
</dbReference>
<feature type="compositionally biased region" description="Polar residues" evidence="1">
    <location>
        <begin position="267"/>
        <end position="277"/>
    </location>
</feature>
<accession>A0AAN6LXK4</accession>
<keyword evidence="3" id="KW-1185">Reference proteome</keyword>
<feature type="compositionally biased region" description="Polar residues" evidence="1">
    <location>
        <begin position="224"/>
        <end position="239"/>
    </location>
</feature>
<proteinExistence type="predicted"/>
<organism evidence="2 3">
    <name type="scientific">Pseudopithomyces chartarum</name>
    <dbReference type="NCBI Taxonomy" id="1892770"/>
    <lineage>
        <taxon>Eukaryota</taxon>
        <taxon>Fungi</taxon>
        <taxon>Dikarya</taxon>
        <taxon>Ascomycota</taxon>
        <taxon>Pezizomycotina</taxon>
        <taxon>Dothideomycetes</taxon>
        <taxon>Pleosporomycetidae</taxon>
        <taxon>Pleosporales</taxon>
        <taxon>Massarineae</taxon>
        <taxon>Didymosphaeriaceae</taxon>
        <taxon>Pseudopithomyces</taxon>
    </lineage>
</organism>
<sequence length="830" mass="90439">MMFLHRIWVALKSLGDSAAKSVAQVMWKSKQVKRNCKSAFTQDSKVYVLEIALALVFRFVPSLPFSSRAQANITRMDPTAPPFVPTGIDHSLLVQAQKSPVRPASLATDSARSTSYTPRNKRSSNGPEPSPADKYPEDSPVRMRPPRRLPAQGIDVDDTEAFPALGEAAKQPARALRTTIGSAAPGLESRRAPAFPKPSAYRAQQQPGSTSQDQQQLERAREPPSTSKPQQQGSLSSGVDVNPTYDFSRLEASQQAQRLSTLAQLQTAFSEPPSSSKGRGAPGETAPALHGLASSSQPFATRETPRFQGYGAQWTNPDPMSSINPYYSSAPGPNFKATGYETQRSTASRYIAPGTYGGFAPVPPVTTKSYPPLGPPRYRAPPPVDRPQSFRAPTASAAHTNKVHPVDRSIAGPVTRPVSTAQRVEATITGLGAQQTFPQDINPDLAAYLATTSISGRLAAPNYAAYDNPSTYAPFYPTDPPPGTTRAASPVQPFTPADYNTTPPLSPTLSPFDGPDAYDALTPDPRPLTPSQIDGSHYGIELGGIGSSMLNTSDRLKWMGATADALVSTSGDANKGKEKIKAIWEREQKQFAKWNPPDAGRRVESSVSDGIGTVLHLLALHCFSQLTPPSYLLRLSSEPTQQAHSLVDQYLSGMQLTKTCSVKARDCEDIKARDTYAIRDTPTYLHEPSSHTPLLLPILPLHPDIPPSPLPTPRILRPPPHIHPPQNRPRHHHQHSQKPKRRSNRPPPIHYPPHNRRPHRTTPLIRNRIQRKKRRLLPPRYKTPVDAPRVGGYATHHEAVDDGYDVDFPRALDPEDAEGADGGEEGEEPV</sequence>
<comment type="caution">
    <text evidence="2">The sequence shown here is derived from an EMBL/GenBank/DDBJ whole genome shotgun (WGS) entry which is preliminary data.</text>
</comment>
<gene>
    <name evidence="2" type="ORF">GRF29_44g129755</name>
</gene>
<reference evidence="2 3" key="1">
    <citation type="submission" date="2021-02" db="EMBL/GenBank/DDBJ databases">
        <title>Genome assembly of Pseudopithomyces chartarum.</title>
        <authorList>
            <person name="Jauregui R."/>
            <person name="Singh J."/>
            <person name="Voisey C."/>
        </authorList>
    </citation>
    <scope>NUCLEOTIDE SEQUENCE [LARGE SCALE GENOMIC DNA]</scope>
    <source>
        <strain evidence="2 3">AGR01</strain>
    </source>
</reference>
<feature type="compositionally biased region" description="Low complexity" evidence="1">
    <location>
        <begin position="204"/>
        <end position="215"/>
    </location>
</feature>
<feature type="compositionally biased region" description="Pro residues" evidence="1">
    <location>
        <begin position="706"/>
        <end position="727"/>
    </location>
</feature>
<feature type="region of interest" description="Disordered" evidence="1">
    <location>
        <begin position="99"/>
        <end position="155"/>
    </location>
</feature>
<feature type="compositionally biased region" description="Acidic residues" evidence="1">
    <location>
        <begin position="814"/>
        <end position="830"/>
    </location>
</feature>
<feature type="region of interest" description="Disordered" evidence="1">
    <location>
        <begin position="181"/>
        <end position="244"/>
    </location>
</feature>
<feature type="compositionally biased region" description="Polar residues" evidence="1">
    <location>
        <begin position="107"/>
        <end position="127"/>
    </location>
</feature>
<feature type="region of interest" description="Disordered" evidence="1">
    <location>
        <begin position="706"/>
        <end position="830"/>
    </location>
</feature>
<evidence type="ECO:0000256" key="1">
    <source>
        <dbReference type="SAM" id="MobiDB-lite"/>
    </source>
</evidence>